<dbReference type="HOGENOM" id="CLU_051310_0_0_0"/>
<sequence>MKTITNLLDSKTFLNYMLNRPDRKFLGDAIFPRKKIDTLSFEWVKGANNLPVMARVQPFGAEAAIMGRDGVSTVSGKIPVIKIKRSLDEEEYIKLKKFQKRGYDIPESTIRKIFDDVTAVFDSVENKIEYLRMQALCKGQLDFTNDGFQYSIDYLMPSENKPTVATLWSDTTNSDPENDIYTWVSMVIEKGGPQPTKAVTSLKVVNYLLRNVNLRKAIFGVNSDRLLDLRTLNSYFTSKGLPALTHYDLQARDLSGNTVRFFDEDKFVLLPGNGVAGDTLVGPTAEALLEDAGKKKKELKGITVVQWESTEPVTLWTKAAAAQIPSMPYADYTVSATVI</sequence>
<dbReference type="KEGG" id="mpz:Marpi_0326"/>
<reference evidence="2" key="2">
    <citation type="submission" date="2012-01" db="EMBL/GenBank/DDBJ databases">
        <title>Complete sequence of chromosome of Marinitoga piezophila KA3.</title>
        <authorList>
            <person name="Lucas S."/>
            <person name="Han J."/>
            <person name="Lapidus A."/>
            <person name="Cheng J.-F."/>
            <person name="Goodwin L."/>
            <person name="Pitluck S."/>
            <person name="Peters L."/>
            <person name="Mikhailova N."/>
            <person name="Teshima H."/>
            <person name="Detter J.C."/>
            <person name="Han C."/>
            <person name="Tapia R."/>
            <person name="Land M."/>
            <person name="Hauser L."/>
            <person name="Kyrpides N."/>
            <person name="Ivanova N."/>
            <person name="Pagani I."/>
            <person name="Jebbar M."/>
            <person name="Vannier P."/>
            <person name="Oger P."/>
            <person name="Cario A."/>
            <person name="Bartlett D."/>
            <person name="Noll K.M."/>
            <person name="Woyke T."/>
        </authorList>
    </citation>
    <scope>NUCLEOTIDE SEQUENCE [LARGE SCALE GENOMIC DNA]</scope>
    <source>
        <strain evidence="2">DSM 14283 / JCM 11233 / KA3</strain>
    </source>
</reference>
<dbReference type="EMBL" id="CP003257">
    <property type="protein sequence ID" value="AEX84776.1"/>
    <property type="molecule type" value="Genomic_DNA"/>
</dbReference>
<accession>H2J4C1</accession>
<dbReference type="AlphaFoldDB" id="H2J4C1"/>
<evidence type="ECO:0000313" key="2">
    <source>
        <dbReference type="Proteomes" id="UP000007161"/>
    </source>
</evidence>
<protein>
    <submittedName>
        <fullName evidence="1">Phage major capsid protein E</fullName>
    </submittedName>
</protein>
<dbReference type="InterPro" id="IPR053738">
    <property type="entry name" value="Lambda_capsid_assembly"/>
</dbReference>
<organism evidence="1 2">
    <name type="scientific">Marinitoga piezophila (strain DSM 14283 / JCM 11233 / KA3)</name>
    <dbReference type="NCBI Taxonomy" id="443254"/>
    <lineage>
        <taxon>Bacteria</taxon>
        <taxon>Thermotogati</taxon>
        <taxon>Thermotogota</taxon>
        <taxon>Thermotogae</taxon>
        <taxon>Petrotogales</taxon>
        <taxon>Petrotogaceae</taxon>
        <taxon>Marinitoga</taxon>
    </lineage>
</organism>
<keyword evidence="2" id="KW-1185">Reference proteome</keyword>
<dbReference type="STRING" id="443254.Marpi_0326"/>
<dbReference type="RefSeq" id="WP_014295848.1">
    <property type="nucleotide sequence ID" value="NC_016751.1"/>
</dbReference>
<name>H2J4C1_MARPK</name>
<reference evidence="1 2" key="1">
    <citation type="journal article" date="2012" name="J. Bacteriol.">
        <title>Complete Genome Sequence of the Thermophilic, Piezophilic, Heterotrophic Bacterium Marinitoga piezophila KA3.</title>
        <authorList>
            <person name="Lucas S."/>
            <person name="Han J."/>
            <person name="Lapidus A."/>
            <person name="Cheng J.F."/>
            <person name="Goodwin L.A."/>
            <person name="Pitluck S."/>
            <person name="Peters L."/>
            <person name="Mikhailova N."/>
            <person name="Teshima H."/>
            <person name="Detter J.C."/>
            <person name="Han C."/>
            <person name="Tapia R."/>
            <person name="Land M."/>
            <person name="Hauser L."/>
            <person name="Kyrpides N.C."/>
            <person name="Ivanova N."/>
            <person name="Pagani I."/>
            <person name="Vannier P."/>
            <person name="Oger P."/>
            <person name="Bartlett D.H."/>
            <person name="Noll K.M."/>
            <person name="Woyke T."/>
            <person name="Jebbar M."/>
        </authorList>
    </citation>
    <scope>NUCLEOTIDE SEQUENCE [LARGE SCALE GENOMIC DNA]</scope>
    <source>
        <strain evidence="2">DSM 14283 / JCM 11233 / KA3</strain>
    </source>
</reference>
<evidence type="ECO:0000313" key="1">
    <source>
        <dbReference type="EMBL" id="AEX84776.1"/>
    </source>
</evidence>
<dbReference type="OrthoDB" id="47969at2"/>
<proteinExistence type="predicted"/>
<dbReference type="Gene3D" id="3.90.1690.10">
    <property type="entry name" value="phage-related protein like domain"/>
    <property type="match status" value="1"/>
</dbReference>
<dbReference type="Proteomes" id="UP000007161">
    <property type="component" value="Chromosome"/>
</dbReference>
<dbReference type="eggNOG" id="ENOG502Z7JY">
    <property type="taxonomic scope" value="Bacteria"/>
</dbReference>
<gene>
    <name evidence="1" type="ordered locus">Marpi_0326</name>
</gene>
<dbReference type="InterPro" id="IPR005564">
    <property type="entry name" value="Major_capsid_GpE"/>
</dbReference>
<dbReference type="Pfam" id="PF03864">
    <property type="entry name" value="Phage_cap_E"/>
    <property type="match status" value="1"/>
</dbReference>